<comment type="caution">
    <text evidence="2">The sequence shown here is derived from an EMBL/GenBank/DDBJ whole genome shotgun (WGS) entry which is preliminary data.</text>
</comment>
<evidence type="ECO:0000313" key="3">
    <source>
        <dbReference type="Proteomes" id="UP000014115"/>
    </source>
</evidence>
<feature type="transmembrane region" description="Helical" evidence="1">
    <location>
        <begin position="473"/>
        <end position="492"/>
    </location>
</feature>
<feature type="transmembrane region" description="Helical" evidence="1">
    <location>
        <begin position="181"/>
        <end position="211"/>
    </location>
</feature>
<reference evidence="2 3" key="1">
    <citation type="journal article" date="2012" name="J. Bacteriol.">
        <title>Genome Sequence of Idiomarina xiamenensis Type Strain 10-D-4.</title>
        <authorList>
            <person name="Lai Q."/>
            <person name="Wang L."/>
            <person name="Wang W."/>
            <person name="Shao Z."/>
        </authorList>
    </citation>
    <scope>NUCLEOTIDE SEQUENCE [LARGE SCALE GENOMIC DNA]</scope>
    <source>
        <strain evidence="2 3">10-D-4</strain>
    </source>
</reference>
<organism evidence="2 3">
    <name type="scientific">Idiomarina xiamenensis 10-D-4</name>
    <dbReference type="NCBI Taxonomy" id="740709"/>
    <lineage>
        <taxon>Bacteria</taxon>
        <taxon>Pseudomonadati</taxon>
        <taxon>Pseudomonadota</taxon>
        <taxon>Gammaproteobacteria</taxon>
        <taxon>Alteromonadales</taxon>
        <taxon>Idiomarinaceae</taxon>
        <taxon>Idiomarina</taxon>
    </lineage>
</organism>
<dbReference type="InterPro" id="IPR005625">
    <property type="entry name" value="PepSY-ass_TM"/>
</dbReference>
<feature type="transmembrane region" description="Helical" evidence="1">
    <location>
        <begin position="415"/>
        <end position="434"/>
    </location>
</feature>
<dbReference type="PATRIC" id="fig|740709.3.peg.509"/>
<feature type="transmembrane region" description="Helical" evidence="1">
    <location>
        <begin position="138"/>
        <end position="160"/>
    </location>
</feature>
<gene>
    <name evidence="2" type="ORF">A10D4_02517</name>
</gene>
<feature type="transmembrane region" description="Helical" evidence="1">
    <location>
        <begin position="441"/>
        <end position="461"/>
    </location>
</feature>
<proteinExistence type="predicted"/>
<dbReference type="STRING" id="740709.A10D4_02517"/>
<keyword evidence="3" id="KW-1185">Reference proteome</keyword>
<dbReference type="PANTHER" id="PTHR34219:SF4">
    <property type="entry name" value="PEPSY DOMAIN-CONTAINING PROTEIN"/>
    <property type="match status" value="1"/>
</dbReference>
<evidence type="ECO:0008006" key="4">
    <source>
        <dbReference type="Google" id="ProtNLM"/>
    </source>
</evidence>
<dbReference type="EMBL" id="AMRG01000002">
    <property type="protein sequence ID" value="EKE87077.1"/>
    <property type="molecule type" value="Genomic_DNA"/>
</dbReference>
<keyword evidence="1" id="KW-0472">Membrane</keyword>
<sequence length="507" mass="57112">MKVRFRDSMTWLHTWAGLVVGWVLFAVFLTGTLAFFQHEITQWMQPELQHRATPEHAVEQAQQFLQERASDAPSWSITLPDERLPVTVLFWRDPNAEGRGFKRAVLDGEGHEVSLRDTNGGYFLYRFHFDLHYMPVFWARWLVGVCSMLMLLAIITGIVIHKKIFKDFFTLQWGKGHRSWLDGHTVTSVLALPFHLMITYTGLVTLMLMYLSSAISWSYGDRASFFNDLQATTAVSTGDNSPAPMTDLQAIYDDAQQFMAGAPVSFISVNNPGQARASATVYEAPTQSLMSSYRTLAYSAVSGERLSAAPIDNTAELTRRTMIGLHAGRFAGTALRWLYFISGVLGTLMVATGLVLWFEKRQKKLAAKQRLPFGHRLVSGLNAGFLMGLPLAVAVYFAANRLLPLTLSSRADWEVHSFFIAWLASVLLPLFVGVKRTWRYGALANAVLYLALPLISLLTLERHLFSYQYPRDWPLLGMDMMLLVSGLLFVLMHRGISRKQSKQEATV</sequence>
<dbReference type="eggNOG" id="COG3182">
    <property type="taxonomic scope" value="Bacteria"/>
</dbReference>
<dbReference type="Pfam" id="PF03929">
    <property type="entry name" value="PepSY_TM"/>
    <property type="match status" value="1"/>
</dbReference>
<feature type="transmembrane region" description="Helical" evidence="1">
    <location>
        <begin position="12"/>
        <end position="36"/>
    </location>
</feature>
<protein>
    <recommendedName>
        <fullName evidence="4">Iron-regulated membrane protein</fullName>
    </recommendedName>
</protein>
<name>K2KKE1_9GAMM</name>
<evidence type="ECO:0000313" key="2">
    <source>
        <dbReference type="EMBL" id="EKE87077.1"/>
    </source>
</evidence>
<dbReference type="PANTHER" id="PTHR34219">
    <property type="entry name" value="IRON-REGULATED INNER MEMBRANE PROTEIN-RELATED"/>
    <property type="match status" value="1"/>
</dbReference>
<keyword evidence="1" id="KW-0812">Transmembrane</keyword>
<dbReference type="AlphaFoldDB" id="K2KKE1"/>
<feature type="transmembrane region" description="Helical" evidence="1">
    <location>
        <begin position="379"/>
        <end position="399"/>
    </location>
</feature>
<dbReference type="Proteomes" id="UP000014115">
    <property type="component" value="Unassembled WGS sequence"/>
</dbReference>
<evidence type="ECO:0000256" key="1">
    <source>
        <dbReference type="SAM" id="Phobius"/>
    </source>
</evidence>
<keyword evidence="1" id="KW-1133">Transmembrane helix</keyword>
<accession>K2KKE1</accession>
<feature type="transmembrane region" description="Helical" evidence="1">
    <location>
        <begin position="337"/>
        <end position="358"/>
    </location>
</feature>